<dbReference type="Proteomes" id="UP000315403">
    <property type="component" value="Unassembled WGS sequence"/>
</dbReference>
<dbReference type="PANTHER" id="PTHR43630">
    <property type="entry name" value="POLY-BETA-1,6-N-ACETYL-D-GLUCOSAMINE SYNTHASE"/>
    <property type="match status" value="1"/>
</dbReference>
<dbReference type="AlphaFoldDB" id="A0A543Q3X8"/>
<dbReference type="GO" id="GO:0016757">
    <property type="term" value="F:glycosyltransferase activity"/>
    <property type="evidence" value="ECO:0007669"/>
    <property type="project" value="UniProtKB-KW"/>
</dbReference>
<keyword evidence="4" id="KW-0472">Membrane</keyword>
<feature type="transmembrane region" description="Helical" evidence="4">
    <location>
        <begin position="444"/>
        <end position="464"/>
    </location>
</feature>
<comment type="similarity">
    <text evidence="1">Belongs to the glycosyltransferase 2 family.</text>
</comment>
<keyword evidence="3 6" id="KW-0808">Transferase</keyword>
<evidence type="ECO:0000256" key="1">
    <source>
        <dbReference type="ARBA" id="ARBA00006739"/>
    </source>
</evidence>
<comment type="caution">
    <text evidence="6">The sequence shown here is derived from an EMBL/GenBank/DDBJ whole genome shotgun (WGS) entry which is preliminary data.</text>
</comment>
<keyword evidence="2 6" id="KW-0328">Glycosyltransferase</keyword>
<feature type="transmembrane region" description="Helical" evidence="4">
    <location>
        <begin position="55"/>
        <end position="77"/>
    </location>
</feature>
<dbReference type="EMBL" id="SZUV01000001">
    <property type="protein sequence ID" value="TQN51035.1"/>
    <property type="molecule type" value="Genomic_DNA"/>
</dbReference>
<dbReference type="InterPro" id="IPR001173">
    <property type="entry name" value="Glyco_trans_2-like"/>
</dbReference>
<keyword evidence="4" id="KW-1133">Transmembrane helix</keyword>
<keyword evidence="4" id="KW-0812">Transmembrane</keyword>
<dbReference type="PANTHER" id="PTHR43630:SF1">
    <property type="entry name" value="POLY-BETA-1,6-N-ACETYL-D-GLUCOSAMINE SYNTHASE"/>
    <property type="match status" value="1"/>
</dbReference>
<reference evidence="6 7" key="1">
    <citation type="submission" date="2019-03" db="EMBL/GenBank/DDBJ databases">
        <title>New insights into Acidothiobacillus thiooxidans sulfur metabolism through coupled gene expression, solution geochemistry, microscopy and spectroscopy analyses.</title>
        <authorList>
            <person name="Camacho D."/>
            <person name="Frazao R."/>
            <person name="Fouillen A."/>
            <person name="Nanci A."/>
            <person name="Lang B.F."/>
            <person name="Apte S.C."/>
            <person name="Baron C."/>
            <person name="Warren L.A."/>
        </authorList>
    </citation>
    <scope>NUCLEOTIDE SEQUENCE [LARGE SCALE GENOMIC DNA]</scope>
    <source>
        <strain evidence="6 7">ATCC 19377</strain>
    </source>
</reference>
<proteinExistence type="inferred from homology"/>
<evidence type="ECO:0000256" key="3">
    <source>
        <dbReference type="ARBA" id="ARBA00022679"/>
    </source>
</evidence>
<feature type="domain" description="Glycosyltransferase 2-like" evidence="5">
    <location>
        <begin position="129"/>
        <end position="297"/>
    </location>
</feature>
<evidence type="ECO:0000313" key="6">
    <source>
        <dbReference type="EMBL" id="TQN51035.1"/>
    </source>
</evidence>
<evidence type="ECO:0000313" key="7">
    <source>
        <dbReference type="Proteomes" id="UP000315403"/>
    </source>
</evidence>
<dbReference type="CDD" id="cd06423">
    <property type="entry name" value="CESA_like"/>
    <property type="match status" value="1"/>
</dbReference>
<dbReference type="Pfam" id="PF00535">
    <property type="entry name" value="Glycos_transf_2"/>
    <property type="match status" value="1"/>
</dbReference>
<feature type="transmembrane region" description="Helical" evidence="4">
    <location>
        <begin position="371"/>
        <end position="394"/>
    </location>
</feature>
<gene>
    <name evidence="6" type="primary">icaA_1</name>
    <name evidence="6" type="ORF">DLNHIDIE_00899</name>
</gene>
<sequence>MLETRTEKESNQNMATTLHPQKDITFVNPDAATNERTNQKDQTDKKIYIPVYSKFLIAQLGALLWVLFSIWIALPWIDSLAEIFGWVLTIFAIGGMAIVPGYISGIIIFSVLLDRRPPINTPSELPALSILIAAYNEENAIEDTLKSILTQFYSGVIEIIVIDDGSTDKTIDVVEKITDPRIKLIKQLKNKGKASALNAGLALASHGIIITVDADTFLYKDALKYIVGRYLGDPEGTAAVAGAIAVRNSRKSWVTRVQEWDYFHGIAVVKRVQSLYQGTLVAQGAFSLYQRDLVKEMGGWAPCVGEDIVLSWGLLKQGYRIGYAENAIVFTNVPETYKQLFQQRQRWARGMFEAIRAHPGIFLKRRITLQFVFMNMLFPWLDISYLLFFIPGLIAACFGFFLLAGPITLLLLPLAALNNVVIFSVQSTMFKERGIHIRKNLRGMFLYVFLSQLLMSPASLAGYGSELLSLRKKWGTK</sequence>
<dbReference type="EC" id="2.4.1.-" evidence="6"/>
<evidence type="ECO:0000256" key="4">
    <source>
        <dbReference type="SAM" id="Phobius"/>
    </source>
</evidence>
<evidence type="ECO:0000259" key="5">
    <source>
        <dbReference type="Pfam" id="PF00535"/>
    </source>
</evidence>
<dbReference type="RefSeq" id="WP_246864953.1">
    <property type="nucleotide sequence ID" value="NZ_SZUV01000001.1"/>
</dbReference>
<feature type="transmembrane region" description="Helical" evidence="4">
    <location>
        <begin position="400"/>
        <end position="423"/>
    </location>
</feature>
<dbReference type="SUPFAM" id="SSF53448">
    <property type="entry name" value="Nucleotide-diphospho-sugar transferases"/>
    <property type="match status" value="1"/>
</dbReference>
<evidence type="ECO:0000256" key="2">
    <source>
        <dbReference type="ARBA" id="ARBA00022676"/>
    </source>
</evidence>
<dbReference type="InterPro" id="IPR029044">
    <property type="entry name" value="Nucleotide-diphossugar_trans"/>
</dbReference>
<feature type="transmembrane region" description="Helical" evidence="4">
    <location>
        <begin position="83"/>
        <end position="113"/>
    </location>
</feature>
<organism evidence="6 7">
    <name type="scientific">Acidithiobacillus thiooxidans ATCC 19377</name>
    <dbReference type="NCBI Taxonomy" id="637390"/>
    <lineage>
        <taxon>Bacteria</taxon>
        <taxon>Pseudomonadati</taxon>
        <taxon>Pseudomonadota</taxon>
        <taxon>Acidithiobacillia</taxon>
        <taxon>Acidithiobacillales</taxon>
        <taxon>Acidithiobacillaceae</taxon>
        <taxon>Acidithiobacillus</taxon>
    </lineage>
</organism>
<dbReference type="Gene3D" id="3.90.550.10">
    <property type="entry name" value="Spore Coat Polysaccharide Biosynthesis Protein SpsA, Chain A"/>
    <property type="match status" value="1"/>
</dbReference>
<protein>
    <submittedName>
        <fullName evidence="6">Poly-beta-1,6-N-acetyl-D-glucosamine synthase</fullName>
        <ecNumber evidence="6">2.4.1.-</ecNumber>
    </submittedName>
</protein>
<name>A0A543Q3X8_ACITH</name>
<accession>A0A543Q3X8</accession>